<reference evidence="7" key="1">
    <citation type="journal article" date="2019" name="Int. J. Mol. Sci.">
        <title>Genome-Wide Characterization, Expression Profile Analysis of WRKY Family Genes in Santalum album and Functional Identification of Their Role in Abiotic Stress.</title>
        <authorList>
            <person name="Yan H."/>
            <person name="Li M."/>
            <person name="Xiong Y."/>
            <person name="Wu J."/>
            <person name="Teixeira da Silva J.A."/>
            <person name="Ma G."/>
        </authorList>
    </citation>
    <scope>NUCLEOTIDE SEQUENCE</scope>
</reference>
<keyword evidence="4" id="KW-0804">Transcription</keyword>
<dbReference type="Pfam" id="PF03106">
    <property type="entry name" value="WRKY"/>
    <property type="match status" value="1"/>
</dbReference>
<evidence type="ECO:0000256" key="1">
    <source>
        <dbReference type="ARBA" id="ARBA00004123"/>
    </source>
</evidence>
<dbReference type="InterPro" id="IPR003657">
    <property type="entry name" value="WRKY_dom"/>
</dbReference>
<keyword evidence="5" id="KW-0539">Nucleus</keyword>
<evidence type="ECO:0000256" key="3">
    <source>
        <dbReference type="ARBA" id="ARBA00023125"/>
    </source>
</evidence>
<dbReference type="SUPFAM" id="SSF118290">
    <property type="entry name" value="WRKY DNA-binding domain"/>
    <property type="match status" value="1"/>
</dbReference>
<evidence type="ECO:0000256" key="4">
    <source>
        <dbReference type="ARBA" id="ARBA00023163"/>
    </source>
</evidence>
<dbReference type="Gene3D" id="2.20.25.80">
    <property type="entry name" value="WRKY domain"/>
    <property type="match status" value="1"/>
</dbReference>
<dbReference type="PROSITE" id="PS50811">
    <property type="entry name" value="WRKY"/>
    <property type="match status" value="1"/>
</dbReference>
<evidence type="ECO:0000256" key="5">
    <source>
        <dbReference type="ARBA" id="ARBA00023242"/>
    </source>
</evidence>
<dbReference type="GO" id="GO:0003700">
    <property type="term" value="F:DNA-binding transcription factor activity"/>
    <property type="evidence" value="ECO:0007669"/>
    <property type="project" value="InterPro"/>
</dbReference>
<dbReference type="InterPro" id="IPR036576">
    <property type="entry name" value="WRKY_dom_sf"/>
</dbReference>
<proteinExistence type="evidence at transcript level"/>
<dbReference type="InterPro" id="IPR044810">
    <property type="entry name" value="WRKY_plant"/>
</dbReference>
<feature type="domain" description="WRKY" evidence="6">
    <location>
        <begin position="54"/>
        <end position="119"/>
    </location>
</feature>
<dbReference type="EMBL" id="MN335855">
    <property type="protein sequence ID" value="QGQ64068.1"/>
    <property type="molecule type" value="mRNA"/>
</dbReference>
<accession>A0A650C2Y7</accession>
<dbReference type="PANTHER" id="PTHR31221">
    <property type="entry name" value="WRKY TRANSCRIPTION FACTOR PROTEIN 1-RELATED"/>
    <property type="match status" value="1"/>
</dbReference>
<dbReference type="GO" id="GO:0005634">
    <property type="term" value="C:nucleus"/>
    <property type="evidence" value="ECO:0007669"/>
    <property type="project" value="UniProtKB-SubCell"/>
</dbReference>
<evidence type="ECO:0000256" key="2">
    <source>
        <dbReference type="ARBA" id="ARBA00023015"/>
    </source>
</evidence>
<sequence length="121" mass="14305">MPRIRFIQRVKLPRVAEAAATMRSLIRVLLVADLLGYGRERNEARENVVIKVKSSTDILDDGYKWRKYGHKMIMNSPYPRNYYRCSAHGCPVKKVVERDREDPVYVVATYRGKHNYETRRF</sequence>
<keyword evidence="2" id="KW-0805">Transcription regulation</keyword>
<evidence type="ECO:0000259" key="6">
    <source>
        <dbReference type="PROSITE" id="PS50811"/>
    </source>
</evidence>
<evidence type="ECO:0000313" key="7">
    <source>
        <dbReference type="EMBL" id="QGQ64068.1"/>
    </source>
</evidence>
<dbReference type="PANTHER" id="PTHR31221:SF112">
    <property type="entry name" value="WRKY TRANSCRIPTION FACTOR 50-RELATED"/>
    <property type="match status" value="1"/>
</dbReference>
<dbReference type="GO" id="GO:0043565">
    <property type="term" value="F:sequence-specific DNA binding"/>
    <property type="evidence" value="ECO:0007669"/>
    <property type="project" value="InterPro"/>
</dbReference>
<name>A0A650C2Y7_SANAL</name>
<dbReference type="SMART" id="SM00774">
    <property type="entry name" value="WRKY"/>
    <property type="match status" value="1"/>
</dbReference>
<organism evidence="7">
    <name type="scientific">Santalum album</name>
    <name type="common">Indian sandalwood</name>
    <dbReference type="NCBI Taxonomy" id="35974"/>
    <lineage>
        <taxon>Eukaryota</taxon>
        <taxon>Viridiplantae</taxon>
        <taxon>Streptophyta</taxon>
        <taxon>Embryophyta</taxon>
        <taxon>Tracheophyta</taxon>
        <taxon>Spermatophyta</taxon>
        <taxon>Magnoliopsida</taxon>
        <taxon>eudicotyledons</taxon>
        <taxon>Gunneridae</taxon>
        <taxon>Pentapetalae</taxon>
        <taxon>Santalales</taxon>
        <taxon>Santalaceae</taxon>
        <taxon>Santalum</taxon>
    </lineage>
</organism>
<keyword evidence="3" id="KW-0238">DNA-binding</keyword>
<comment type="subcellular location">
    <subcellularLocation>
        <location evidence="1">Nucleus</location>
    </subcellularLocation>
</comment>
<dbReference type="AlphaFoldDB" id="A0A650C2Y7"/>
<protein>
    <submittedName>
        <fullName evidence="7">WRKY transcription factor 45</fullName>
    </submittedName>
</protein>